<keyword evidence="2" id="KW-0238">DNA-binding</keyword>
<dbReference type="PANTHER" id="PTHR43537">
    <property type="entry name" value="TRANSCRIPTIONAL REGULATOR, GNTR FAMILY"/>
    <property type="match status" value="1"/>
</dbReference>
<dbReference type="Pfam" id="PF07729">
    <property type="entry name" value="FCD"/>
    <property type="match status" value="1"/>
</dbReference>
<proteinExistence type="predicted"/>
<comment type="caution">
    <text evidence="6">The sequence shown here is derived from an EMBL/GenBank/DDBJ whole genome shotgun (WGS) entry which is preliminary data.</text>
</comment>
<evidence type="ECO:0000313" key="7">
    <source>
        <dbReference type="Proteomes" id="UP000003828"/>
    </source>
</evidence>
<dbReference type="Pfam" id="PF00392">
    <property type="entry name" value="GntR"/>
    <property type="match status" value="1"/>
</dbReference>
<dbReference type="Gene3D" id="1.20.120.530">
    <property type="entry name" value="GntR ligand-binding domain-like"/>
    <property type="match status" value="1"/>
</dbReference>
<dbReference type="OrthoDB" id="8680240at2"/>
<dbReference type="GO" id="GO:0003677">
    <property type="term" value="F:DNA binding"/>
    <property type="evidence" value="ECO:0007669"/>
    <property type="project" value="UniProtKB-KW"/>
</dbReference>
<feature type="domain" description="GntR C-terminal" evidence="5">
    <location>
        <begin position="89"/>
        <end position="214"/>
    </location>
</feature>
<dbReference type="PANTHER" id="PTHR43537:SF5">
    <property type="entry name" value="UXU OPERON TRANSCRIPTIONAL REGULATOR"/>
    <property type="match status" value="1"/>
</dbReference>
<dbReference type="InterPro" id="IPR000524">
    <property type="entry name" value="Tscrpt_reg_HTH_GntR"/>
</dbReference>
<dbReference type="STRING" id="1077972.ARGLB_069_00670"/>
<dbReference type="AlphaFoldDB" id="H0QNP9"/>
<evidence type="ECO:0000256" key="3">
    <source>
        <dbReference type="ARBA" id="ARBA00023163"/>
    </source>
</evidence>
<dbReference type="Gene3D" id="1.10.10.10">
    <property type="entry name" value="Winged helix-like DNA-binding domain superfamily/Winged helix DNA-binding domain"/>
    <property type="match status" value="1"/>
</dbReference>
<name>H0QNP9_ARTG1</name>
<feature type="domain" description="HTH gntR-type" evidence="4">
    <location>
        <begin position="21"/>
        <end position="79"/>
    </location>
</feature>
<sequence length="222" mass="24565">MLDIPMAGKTGGTDESLEDVAYRVIADRVIMLGIRPNASINETQLSKEMQMGRTPIRAALKRLENDHLIVSHARKGAFAAPVDLADLEEISEVRQALEPVAAGLAARKARPDALQTFEKYSEVIRTLEAATVDQSDLMRLDLAVHQLIYRAAGNRHMEEILIRYANLWTRIQGLMLERRPLILEHIVQLDGVIRAIMGKDEAKAAALMAAHVSGFTTYISAT</sequence>
<dbReference type="InterPro" id="IPR036390">
    <property type="entry name" value="WH_DNA-bd_sf"/>
</dbReference>
<gene>
    <name evidence="6" type="ORF">ARGLB_069_00670</name>
</gene>
<dbReference type="InterPro" id="IPR008920">
    <property type="entry name" value="TF_FadR/GntR_C"/>
</dbReference>
<evidence type="ECO:0000259" key="4">
    <source>
        <dbReference type="SMART" id="SM00345"/>
    </source>
</evidence>
<dbReference type="SUPFAM" id="SSF46785">
    <property type="entry name" value="Winged helix' DNA-binding domain"/>
    <property type="match status" value="1"/>
</dbReference>
<keyword evidence="7" id="KW-1185">Reference proteome</keyword>
<protein>
    <submittedName>
        <fullName evidence="6">Putative GntR family transcriptional regulator</fullName>
    </submittedName>
</protein>
<reference evidence="6 7" key="1">
    <citation type="submission" date="2011-12" db="EMBL/GenBank/DDBJ databases">
        <title>Whole genome shotgun sequence of Arthrobacter globiformis NBRC 12137.</title>
        <authorList>
            <person name="Miyazawa S."/>
            <person name="Hosoyama A."/>
            <person name="Tsuchikane K."/>
            <person name="Katsumata H."/>
            <person name="Yamazaki S."/>
            <person name="Fujita N."/>
        </authorList>
    </citation>
    <scope>NUCLEOTIDE SEQUENCE [LARGE SCALE GENOMIC DNA]</scope>
    <source>
        <strain evidence="6 7">NBRC 12137</strain>
    </source>
</reference>
<dbReference type="EMBL" id="BAEG01000069">
    <property type="protein sequence ID" value="GAB14450.1"/>
    <property type="molecule type" value="Genomic_DNA"/>
</dbReference>
<accession>H0QNP9</accession>
<dbReference type="RefSeq" id="WP_003802912.1">
    <property type="nucleotide sequence ID" value="NZ_BAEG01000069.1"/>
</dbReference>
<dbReference type="eggNOG" id="COG1802">
    <property type="taxonomic scope" value="Bacteria"/>
</dbReference>
<dbReference type="Proteomes" id="UP000003828">
    <property type="component" value="Unassembled WGS sequence"/>
</dbReference>
<dbReference type="InterPro" id="IPR036388">
    <property type="entry name" value="WH-like_DNA-bd_sf"/>
</dbReference>
<keyword evidence="1" id="KW-0805">Transcription regulation</keyword>
<organism evidence="6 7">
    <name type="scientific">Arthrobacter globiformis (strain ATCC 8010 / DSM 20124 / JCM 1332 / NBRC 12137 / NCIMB 8907 / NRRL B-2979 / 168)</name>
    <dbReference type="NCBI Taxonomy" id="1077972"/>
    <lineage>
        <taxon>Bacteria</taxon>
        <taxon>Bacillati</taxon>
        <taxon>Actinomycetota</taxon>
        <taxon>Actinomycetes</taxon>
        <taxon>Micrococcales</taxon>
        <taxon>Micrococcaceae</taxon>
        <taxon>Arthrobacter</taxon>
    </lineage>
</organism>
<evidence type="ECO:0000256" key="1">
    <source>
        <dbReference type="ARBA" id="ARBA00023015"/>
    </source>
</evidence>
<evidence type="ECO:0000313" key="6">
    <source>
        <dbReference type="EMBL" id="GAB14450.1"/>
    </source>
</evidence>
<dbReference type="SMART" id="SM00895">
    <property type="entry name" value="FCD"/>
    <property type="match status" value="1"/>
</dbReference>
<evidence type="ECO:0000256" key="2">
    <source>
        <dbReference type="ARBA" id="ARBA00023125"/>
    </source>
</evidence>
<dbReference type="InterPro" id="IPR011711">
    <property type="entry name" value="GntR_C"/>
</dbReference>
<dbReference type="SUPFAM" id="SSF48008">
    <property type="entry name" value="GntR ligand-binding domain-like"/>
    <property type="match status" value="1"/>
</dbReference>
<evidence type="ECO:0000259" key="5">
    <source>
        <dbReference type="SMART" id="SM00895"/>
    </source>
</evidence>
<keyword evidence="3" id="KW-0804">Transcription</keyword>
<dbReference type="SMART" id="SM00345">
    <property type="entry name" value="HTH_GNTR"/>
    <property type="match status" value="1"/>
</dbReference>
<dbReference type="GO" id="GO:0003700">
    <property type="term" value="F:DNA-binding transcription factor activity"/>
    <property type="evidence" value="ECO:0007669"/>
    <property type="project" value="InterPro"/>
</dbReference>